<evidence type="ECO:0000313" key="1">
    <source>
        <dbReference type="EMBL" id="CRJ98638.1"/>
    </source>
</evidence>
<dbReference type="Proteomes" id="UP000045706">
    <property type="component" value="Unassembled WGS sequence"/>
</dbReference>
<name>A0A0G4LFX6_VERLO</name>
<keyword evidence="3" id="KW-1185">Reference proteome</keyword>
<sequence>MRITTAAGYMTSRVHLYATHEAAKITRNKEFGKLNSLAIRLDWVDACRESIFAKDKGGLLNIAKGGVGMFQTGGVMVRDIEKAPFDACIEYGDHTGTVE</sequence>
<dbReference type="AlphaFoldDB" id="A0A0G4LFX6"/>
<evidence type="ECO:0000313" key="2">
    <source>
        <dbReference type="EMBL" id="CRK20938.1"/>
    </source>
</evidence>
<organism evidence="2 4">
    <name type="scientific">Verticillium longisporum</name>
    <name type="common">Verticillium dahliae var. longisporum</name>
    <dbReference type="NCBI Taxonomy" id="100787"/>
    <lineage>
        <taxon>Eukaryota</taxon>
        <taxon>Fungi</taxon>
        <taxon>Dikarya</taxon>
        <taxon>Ascomycota</taxon>
        <taxon>Pezizomycotina</taxon>
        <taxon>Sordariomycetes</taxon>
        <taxon>Hypocreomycetidae</taxon>
        <taxon>Glomerellales</taxon>
        <taxon>Plectosphaerellaceae</taxon>
        <taxon>Verticillium</taxon>
    </lineage>
</organism>
<protein>
    <submittedName>
        <fullName evidence="2">Uncharacterized protein</fullName>
    </submittedName>
</protein>
<dbReference type="Proteomes" id="UP000044602">
    <property type="component" value="Unassembled WGS sequence"/>
</dbReference>
<dbReference type="EMBL" id="CVQH01001225">
    <property type="protein sequence ID" value="CRJ98638.1"/>
    <property type="molecule type" value="Genomic_DNA"/>
</dbReference>
<evidence type="ECO:0000313" key="4">
    <source>
        <dbReference type="Proteomes" id="UP000045706"/>
    </source>
</evidence>
<reference evidence="3 4" key="1">
    <citation type="submission" date="2015-05" db="EMBL/GenBank/DDBJ databases">
        <authorList>
            <person name="Fogelqvist Johan"/>
        </authorList>
    </citation>
    <scope>NUCLEOTIDE SEQUENCE [LARGE SCALE GENOMIC DNA]</scope>
    <source>
        <strain evidence="1">VL1</strain>
        <strain evidence="2">VL2</strain>
    </source>
</reference>
<accession>A0A0G4LFX6</accession>
<dbReference type="EMBL" id="CVQI01011336">
    <property type="protein sequence ID" value="CRK20938.1"/>
    <property type="molecule type" value="Genomic_DNA"/>
</dbReference>
<gene>
    <name evidence="1" type="ORF">BN1708_009473</name>
    <name evidence="2" type="ORF">BN1723_012207</name>
</gene>
<evidence type="ECO:0000313" key="3">
    <source>
        <dbReference type="Proteomes" id="UP000044602"/>
    </source>
</evidence>
<proteinExistence type="predicted"/>